<evidence type="ECO:0000313" key="1">
    <source>
        <dbReference type="EMBL" id="OHA13123.1"/>
    </source>
</evidence>
<accession>A0A1G2LNG9</accession>
<evidence type="ECO:0000313" key="2">
    <source>
        <dbReference type="Proteomes" id="UP000177171"/>
    </source>
</evidence>
<sequence>MAFLISAVILVVLIFLLKYLPVKSGVLIEGVFKKMECGSDFNGRESTAYWFENYCKDCFERRNFENNSIYGKCLATVPTRAWNRSTFIPEAGDSIKIIARKNIFGTIKIYKIVKTDFLETYRPKQRALYEEHFRKLGEALDKRGALEKGMSVEEYRESKREETIRYAMEELGMSREEVIKNGMHEWGYGSIHNEARRRKLIAELGREATHEDVLEEDRKIMQKVASNYPNQECLEPYEIEEYGETGTLPENRLLHLNGCTSCYIQASINRNNWVLTHTPPGPECFSKNELHIIHETGTLPKERLEHTKNCKKCKYDFDVNKTTYLERVAPIPREHCPSIVFTLDPKDIKAFYARKAELLKL</sequence>
<proteinExistence type="predicted"/>
<name>A0A1G2LNG9_9BACT</name>
<comment type="caution">
    <text evidence="1">The sequence shown here is derived from an EMBL/GenBank/DDBJ whole genome shotgun (WGS) entry which is preliminary data.</text>
</comment>
<dbReference type="Proteomes" id="UP000177171">
    <property type="component" value="Unassembled WGS sequence"/>
</dbReference>
<organism evidence="1 2">
    <name type="scientific">Candidatus Sungbacteria bacterium RIFCSPLOWO2_12_FULL_41_11</name>
    <dbReference type="NCBI Taxonomy" id="1802286"/>
    <lineage>
        <taxon>Bacteria</taxon>
        <taxon>Candidatus Sungiibacteriota</taxon>
    </lineage>
</organism>
<dbReference type="AlphaFoldDB" id="A0A1G2LNG9"/>
<protein>
    <submittedName>
        <fullName evidence="1">Uncharacterized protein</fullName>
    </submittedName>
</protein>
<dbReference type="EMBL" id="MHQY01000034">
    <property type="protein sequence ID" value="OHA13123.1"/>
    <property type="molecule type" value="Genomic_DNA"/>
</dbReference>
<reference evidence="1 2" key="1">
    <citation type="journal article" date="2016" name="Nat. Commun.">
        <title>Thousands of microbial genomes shed light on interconnected biogeochemical processes in an aquifer system.</title>
        <authorList>
            <person name="Anantharaman K."/>
            <person name="Brown C.T."/>
            <person name="Hug L.A."/>
            <person name="Sharon I."/>
            <person name="Castelle C.J."/>
            <person name="Probst A.J."/>
            <person name="Thomas B.C."/>
            <person name="Singh A."/>
            <person name="Wilkins M.J."/>
            <person name="Karaoz U."/>
            <person name="Brodie E.L."/>
            <person name="Williams K.H."/>
            <person name="Hubbard S.S."/>
            <person name="Banfield J.F."/>
        </authorList>
    </citation>
    <scope>NUCLEOTIDE SEQUENCE [LARGE SCALE GENOMIC DNA]</scope>
</reference>
<gene>
    <name evidence="1" type="ORF">A3G49_04660</name>
</gene>